<name>A0A183IBU1_9BILA</name>
<accession>A0A183IBU1</accession>
<dbReference type="OrthoDB" id="21270at2759"/>
<keyword evidence="4" id="KW-1185">Reference proteome</keyword>
<dbReference type="Proteomes" id="UP000270296">
    <property type="component" value="Unassembled WGS sequence"/>
</dbReference>
<keyword evidence="1" id="KW-0175">Coiled coil</keyword>
<organism evidence="5">
    <name type="scientific">Soboliphyme baturini</name>
    <dbReference type="NCBI Taxonomy" id="241478"/>
    <lineage>
        <taxon>Eukaryota</taxon>
        <taxon>Metazoa</taxon>
        <taxon>Ecdysozoa</taxon>
        <taxon>Nematoda</taxon>
        <taxon>Enoplea</taxon>
        <taxon>Dorylaimia</taxon>
        <taxon>Dioctophymatida</taxon>
        <taxon>Dioctophymatoidea</taxon>
        <taxon>Soboliphymatidae</taxon>
        <taxon>Soboliphyme</taxon>
    </lineage>
</organism>
<feature type="coiled-coil region" evidence="1">
    <location>
        <begin position="1"/>
        <end position="35"/>
    </location>
</feature>
<reference evidence="5" key="1">
    <citation type="submission" date="2016-06" db="UniProtKB">
        <authorList>
            <consortium name="WormBaseParasite"/>
        </authorList>
    </citation>
    <scope>IDENTIFICATION</scope>
</reference>
<evidence type="ECO:0000313" key="5">
    <source>
        <dbReference type="WBParaSite" id="SBAD_0000111701-mRNA-1"/>
    </source>
</evidence>
<dbReference type="PANTHER" id="PTHR13440:SF7">
    <property type="entry name" value="BLOC-1 RELATED COMPLEX SUBUNIT 6"/>
    <property type="match status" value="1"/>
</dbReference>
<sequence>MDDSEKTVPQLRVQIDDLEADARRISTQLDRILVEFKGSIHGMSQLTVECSKIYQSAVLKVCDSSDAAVKSLYQLMARADSLLDAMKQLPDLAQKIKDIKQMLDILDSVMRKQPDPL</sequence>
<dbReference type="WBParaSite" id="SBAD_0000111701-mRNA-1">
    <property type="protein sequence ID" value="SBAD_0000111701-mRNA-1"/>
    <property type="gene ID" value="SBAD_0000111701"/>
</dbReference>
<feature type="domain" description="BLOC-1-related complex subunit 6 C-terminal helix" evidence="2">
    <location>
        <begin position="15"/>
        <end position="107"/>
    </location>
</feature>
<evidence type="ECO:0000313" key="3">
    <source>
        <dbReference type="EMBL" id="VDO93156.1"/>
    </source>
</evidence>
<dbReference type="GO" id="GO:0099078">
    <property type="term" value="C:BORC complex"/>
    <property type="evidence" value="ECO:0007669"/>
    <property type="project" value="TreeGrafter"/>
</dbReference>
<evidence type="ECO:0000256" key="1">
    <source>
        <dbReference type="SAM" id="Coils"/>
    </source>
</evidence>
<evidence type="ECO:0000313" key="4">
    <source>
        <dbReference type="Proteomes" id="UP000270296"/>
    </source>
</evidence>
<evidence type="ECO:0000259" key="2">
    <source>
        <dbReference type="Pfam" id="PF10157"/>
    </source>
</evidence>
<dbReference type="AlphaFoldDB" id="A0A183IBU1"/>
<gene>
    <name evidence="3" type="ORF">SBAD_LOCUS1085</name>
</gene>
<dbReference type="InterPro" id="IPR019314">
    <property type="entry name" value="BORCS6"/>
</dbReference>
<dbReference type="PANTHER" id="PTHR13440">
    <property type="entry name" value="BLOC-1 RELATED COMPLEX SUBUNIT 6"/>
    <property type="match status" value="1"/>
</dbReference>
<dbReference type="GO" id="GO:0032418">
    <property type="term" value="P:lysosome localization"/>
    <property type="evidence" value="ECO:0007669"/>
    <property type="project" value="TreeGrafter"/>
</dbReference>
<reference evidence="3 4" key="2">
    <citation type="submission" date="2018-11" db="EMBL/GenBank/DDBJ databases">
        <authorList>
            <consortium name="Pathogen Informatics"/>
        </authorList>
    </citation>
    <scope>NUCLEOTIDE SEQUENCE [LARGE SCALE GENOMIC DNA]</scope>
</reference>
<dbReference type="InterPro" id="IPR046465">
    <property type="entry name" value="BORCS6_C"/>
</dbReference>
<dbReference type="EMBL" id="UZAM01006705">
    <property type="protein sequence ID" value="VDO93156.1"/>
    <property type="molecule type" value="Genomic_DNA"/>
</dbReference>
<protein>
    <submittedName>
        <fullName evidence="5">BORCS6 domain-containing protein</fullName>
    </submittedName>
</protein>
<proteinExistence type="predicted"/>
<dbReference type="Pfam" id="PF10157">
    <property type="entry name" value="BORCS6"/>
    <property type="match status" value="1"/>
</dbReference>